<dbReference type="EMBL" id="CM000133">
    <property type="protein sequence ID" value="EAZ07078.1"/>
    <property type="molecule type" value="Genomic_DNA"/>
</dbReference>
<gene>
    <name evidence="3" type="ORF">OsI_29324</name>
</gene>
<feature type="region of interest" description="Disordered" evidence="1">
    <location>
        <begin position="345"/>
        <end position="376"/>
    </location>
</feature>
<dbReference type="InterPro" id="IPR008395">
    <property type="entry name" value="Agenet-like_dom"/>
</dbReference>
<feature type="region of interest" description="Disordered" evidence="1">
    <location>
        <begin position="546"/>
        <end position="593"/>
    </location>
</feature>
<dbReference type="SUPFAM" id="SSF55008">
    <property type="entry name" value="HMA, heavy metal-associated domain"/>
    <property type="match status" value="1"/>
</dbReference>
<feature type="compositionally biased region" description="Low complexity" evidence="1">
    <location>
        <begin position="626"/>
        <end position="637"/>
    </location>
</feature>
<organism evidence="3 4">
    <name type="scientific">Oryza sativa subsp. indica</name>
    <name type="common">Rice</name>
    <dbReference type="NCBI Taxonomy" id="39946"/>
    <lineage>
        <taxon>Eukaryota</taxon>
        <taxon>Viridiplantae</taxon>
        <taxon>Streptophyta</taxon>
        <taxon>Embryophyta</taxon>
        <taxon>Tracheophyta</taxon>
        <taxon>Spermatophyta</taxon>
        <taxon>Magnoliopsida</taxon>
        <taxon>Liliopsida</taxon>
        <taxon>Poales</taxon>
        <taxon>Poaceae</taxon>
        <taxon>BOP clade</taxon>
        <taxon>Oryzoideae</taxon>
        <taxon>Oryzeae</taxon>
        <taxon>Oryzinae</taxon>
        <taxon>Oryza</taxon>
        <taxon>Oryza sativa</taxon>
    </lineage>
</organism>
<dbReference type="Gene3D" id="2.30.30.490">
    <property type="match status" value="1"/>
</dbReference>
<dbReference type="STRING" id="39946.A2YVG7"/>
<keyword evidence="4" id="KW-1185">Reference proteome</keyword>
<dbReference type="GO" id="GO:0046872">
    <property type="term" value="F:metal ion binding"/>
    <property type="evidence" value="ECO:0007669"/>
    <property type="project" value="InterPro"/>
</dbReference>
<dbReference type="HOGENOM" id="CLU_014967_1_1_1"/>
<evidence type="ECO:0000256" key="1">
    <source>
        <dbReference type="SAM" id="MobiDB-lite"/>
    </source>
</evidence>
<protein>
    <recommendedName>
        <fullName evidence="2">BAH domain-containing protein</fullName>
    </recommendedName>
</protein>
<dbReference type="PROSITE" id="PS51038">
    <property type="entry name" value="BAH"/>
    <property type="match status" value="1"/>
</dbReference>
<dbReference type="AlphaFoldDB" id="A2YVG7"/>
<dbReference type="PANTHER" id="PTHR31917:SF58">
    <property type="entry name" value="AGENET AND BROMO-ADJACENT HOMOLOGY (BAH) DOMAIN-CONTAINING PROTEIN"/>
    <property type="match status" value="1"/>
</dbReference>
<dbReference type="Gene3D" id="3.30.70.100">
    <property type="match status" value="1"/>
</dbReference>
<reference evidence="3 4" key="1">
    <citation type="journal article" date="2005" name="PLoS Biol.">
        <title>The genomes of Oryza sativa: a history of duplications.</title>
        <authorList>
            <person name="Yu J."/>
            <person name="Wang J."/>
            <person name="Lin W."/>
            <person name="Li S."/>
            <person name="Li H."/>
            <person name="Zhou J."/>
            <person name="Ni P."/>
            <person name="Dong W."/>
            <person name="Hu S."/>
            <person name="Zeng C."/>
            <person name="Zhang J."/>
            <person name="Zhang Y."/>
            <person name="Li R."/>
            <person name="Xu Z."/>
            <person name="Li S."/>
            <person name="Li X."/>
            <person name="Zheng H."/>
            <person name="Cong L."/>
            <person name="Lin L."/>
            <person name="Yin J."/>
            <person name="Geng J."/>
            <person name="Li G."/>
            <person name="Shi J."/>
            <person name="Liu J."/>
            <person name="Lv H."/>
            <person name="Li J."/>
            <person name="Wang J."/>
            <person name="Deng Y."/>
            <person name="Ran L."/>
            <person name="Shi X."/>
            <person name="Wang X."/>
            <person name="Wu Q."/>
            <person name="Li C."/>
            <person name="Ren X."/>
            <person name="Wang J."/>
            <person name="Wang X."/>
            <person name="Li D."/>
            <person name="Liu D."/>
            <person name="Zhang X."/>
            <person name="Ji Z."/>
            <person name="Zhao W."/>
            <person name="Sun Y."/>
            <person name="Zhang Z."/>
            <person name="Bao J."/>
            <person name="Han Y."/>
            <person name="Dong L."/>
            <person name="Ji J."/>
            <person name="Chen P."/>
            <person name="Wu S."/>
            <person name="Liu J."/>
            <person name="Xiao Y."/>
            <person name="Bu D."/>
            <person name="Tan J."/>
            <person name="Yang L."/>
            <person name="Ye C."/>
            <person name="Zhang J."/>
            <person name="Xu J."/>
            <person name="Zhou Y."/>
            <person name="Yu Y."/>
            <person name="Zhang B."/>
            <person name="Zhuang S."/>
            <person name="Wei H."/>
            <person name="Liu B."/>
            <person name="Lei M."/>
            <person name="Yu H."/>
            <person name="Li Y."/>
            <person name="Xu H."/>
            <person name="Wei S."/>
            <person name="He X."/>
            <person name="Fang L."/>
            <person name="Zhang Z."/>
            <person name="Zhang Y."/>
            <person name="Huang X."/>
            <person name="Su Z."/>
            <person name="Tong W."/>
            <person name="Li J."/>
            <person name="Tong Z."/>
            <person name="Li S."/>
            <person name="Ye J."/>
            <person name="Wang L."/>
            <person name="Fang L."/>
            <person name="Lei T."/>
            <person name="Chen C."/>
            <person name="Chen H."/>
            <person name="Xu Z."/>
            <person name="Li H."/>
            <person name="Huang H."/>
            <person name="Zhang F."/>
            <person name="Xu H."/>
            <person name="Li N."/>
            <person name="Zhao C."/>
            <person name="Li S."/>
            <person name="Dong L."/>
            <person name="Huang Y."/>
            <person name="Li L."/>
            <person name="Xi Y."/>
            <person name="Qi Q."/>
            <person name="Li W."/>
            <person name="Zhang B."/>
            <person name="Hu W."/>
            <person name="Zhang Y."/>
            <person name="Tian X."/>
            <person name="Jiao Y."/>
            <person name="Liang X."/>
            <person name="Jin J."/>
            <person name="Gao L."/>
            <person name="Zheng W."/>
            <person name="Hao B."/>
            <person name="Liu S."/>
            <person name="Wang W."/>
            <person name="Yuan L."/>
            <person name="Cao M."/>
            <person name="McDermott J."/>
            <person name="Samudrala R."/>
            <person name="Wang J."/>
            <person name="Wong G.K."/>
            <person name="Yang H."/>
        </authorList>
    </citation>
    <scope>NUCLEOTIDE SEQUENCE [LARGE SCALE GENOMIC DNA]</scope>
    <source>
        <strain evidence="4">cv. 93-11</strain>
    </source>
</reference>
<dbReference type="InterPro" id="IPR001025">
    <property type="entry name" value="BAH_dom"/>
</dbReference>
<evidence type="ECO:0000313" key="3">
    <source>
        <dbReference type="EMBL" id="EAZ07078.1"/>
    </source>
</evidence>
<feature type="compositionally biased region" description="Basic and acidic residues" evidence="1">
    <location>
        <begin position="570"/>
        <end position="589"/>
    </location>
</feature>
<dbReference type="Pfam" id="PF01426">
    <property type="entry name" value="BAH"/>
    <property type="match status" value="1"/>
</dbReference>
<evidence type="ECO:0000259" key="2">
    <source>
        <dbReference type="PROSITE" id="PS51038"/>
    </source>
</evidence>
<accession>A2YVG7</accession>
<dbReference type="Gramene" id="BGIOSGA028713-TA">
    <property type="protein sequence ID" value="BGIOSGA028713-PA"/>
    <property type="gene ID" value="BGIOSGA028713"/>
</dbReference>
<dbReference type="SMART" id="SM00743">
    <property type="entry name" value="Agenet"/>
    <property type="match status" value="2"/>
</dbReference>
<name>A2YVG7_ORYSI</name>
<dbReference type="InterPro" id="IPR036163">
    <property type="entry name" value="HMA_dom_sf"/>
</dbReference>
<dbReference type="Proteomes" id="UP000007015">
    <property type="component" value="Chromosome 8"/>
</dbReference>
<feature type="compositionally biased region" description="Basic residues" evidence="1">
    <location>
        <begin position="610"/>
        <end position="621"/>
    </location>
</feature>
<feature type="domain" description="BAH" evidence="2">
    <location>
        <begin position="195"/>
        <end position="312"/>
    </location>
</feature>
<dbReference type="Pfam" id="PF05641">
    <property type="entry name" value="Agenet"/>
    <property type="match status" value="1"/>
</dbReference>
<dbReference type="OMA" id="NCKYIGD"/>
<dbReference type="InterPro" id="IPR014002">
    <property type="entry name" value="Agenet_dom_plant"/>
</dbReference>
<feature type="region of interest" description="Disordered" evidence="1">
    <location>
        <begin position="610"/>
        <end position="647"/>
    </location>
</feature>
<dbReference type="InterPro" id="IPR043151">
    <property type="entry name" value="BAH_sf"/>
</dbReference>
<evidence type="ECO:0000313" key="4">
    <source>
        <dbReference type="Proteomes" id="UP000007015"/>
    </source>
</evidence>
<dbReference type="GO" id="GO:0003682">
    <property type="term" value="F:chromatin binding"/>
    <property type="evidence" value="ECO:0007669"/>
    <property type="project" value="InterPro"/>
</dbReference>
<sequence length="811" mass="91419">MDELAAASAAARRRWVQWEEVVVSNDRGRRLVHYYLRGAAAGGGGGGEVRELAVVGRERSPRHMSYVVQGRFLRSLAAAGVGVGVGAVVAVPSPSRSPLPASAEGGAPRKWRSRREVVDWLSSLVSGCNYGSSSMSNRFNENPYDDIEFTDVAASKDVSHPSSVRNNSKEFTWLGPAWLCEKRWKHYRSFCRKGITISVHNFVYILSEEKKRLIAQVEDLYEDTDSTNVVMVRWFDKVDEVGVELPPDVGDREIFFSPGLQDLSVECIDGLAAVLSAQHFEKFQSSPKHSYWQPYICRRQIDEDGVKPFDVTQLQGYWSQEVLRTMFNAASSLKVRFKVTKGASSSDGAQKRKRDAFSETDPQQCVPSAAFGSDSLKNDLEHKTQKQLYPGSRAEVLSQDSGIRGCWFRCFVLKRRGDKIKVRYEDLQDADETGNLEEWVLLTRIAKPDQLGIRIPERPMVRPYHVHSKDPCSFDAGSIVDAWWNSGWWEGIVLQQGNDRRLQVYFPGEKQIADFCEDDLRHSREWAGGKWNSLGERKDITHLLPPTSVHEEGGLLSKPVSQEGNPSSKLESDKRCDDKSLGTKISHDQKHQKRVLADLTNALKFDNLKWRPRKRSRRSGSKRQSDTSSGSGSSSQGDMEDSSPCGSFAVLNSAPDEEVCKSSGEPLFMRVSNLTTLLYGFARFFYRSLFSGEPEADDRSSRAAAKWTDGVHEWQGDYGELEVLKRGNGVFYCMTVRMSIDCNGCYQRIRRALLQMQEDLDSHLIDRKQQRVSVCGAFVPQDVAIKLRKKTNRRVEILEIKEIDAGDGHRL</sequence>
<proteinExistence type="predicted"/>
<feature type="compositionally biased region" description="Polar residues" evidence="1">
    <location>
        <begin position="559"/>
        <end position="569"/>
    </location>
</feature>
<dbReference type="SMART" id="SM00439">
    <property type="entry name" value="BAH"/>
    <property type="match status" value="1"/>
</dbReference>
<dbReference type="PANTHER" id="PTHR31917">
    <property type="entry name" value="AGENET DOMAIN-CONTAINING PROTEIN-RELATED"/>
    <property type="match status" value="1"/>
</dbReference>
<dbReference type="CDD" id="cd04721">
    <property type="entry name" value="BAH_plant_1"/>
    <property type="match status" value="1"/>
</dbReference>
<dbReference type="CDD" id="cd20405">
    <property type="entry name" value="Tudor_Agenet_AtDUF_rpt1_3"/>
    <property type="match status" value="1"/>
</dbReference>